<dbReference type="Proteomes" id="UP000075809">
    <property type="component" value="Unassembled WGS sequence"/>
</dbReference>
<dbReference type="AlphaFoldDB" id="A0A151WW64"/>
<reference evidence="2 3" key="1">
    <citation type="submission" date="2015-09" db="EMBL/GenBank/DDBJ databases">
        <title>Trachymyrmex zeteki WGS genome.</title>
        <authorList>
            <person name="Nygaard S."/>
            <person name="Hu H."/>
            <person name="Boomsma J."/>
            <person name="Zhang G."/>
        </authorList>
    </citation>
    <scope>NUCLEOTIDE SEQUENCE [LARGE SCALE GENOMIC DNA]</scope>
    <source>
        <strain evidence="2">Tzet28-1</strain>
        <tissue evidence="2">Whole body</tissue>
    </source>
</reference>
<feature type="region of interest" description="Disordered" evidence="1">
    <location>
        <begin position="41"/>
        <end position="86"/>
    </location>
</feature>
<evidence type="ECO:0000313" key="2">
    <source>
        <dbReference type="EMBL" id="KYQ52179.1"/>
    </source>
</evidence>
<proteinExistence type="predicted"/>
<name>A0A151WW64_9HYME</name>
<protein>
    <submittedName>
        <fullName evidence="2">Uncharacterized protein</fullName>
    </submittedName>
</protein>
<feature type="compositionally biased region" description="Basic and acidic residues" evidence="1">
    <location>
        <begin position="41"/>
        <end position="51"/>
    </location>
</feature>
<sequence length="417" mass="46664">MDDPVCISGNDTTCLFCVLIRTRVRACLTVRTYHEGVEERRATTPVLEKRSVPGSGNGNGDGHGRREEGVVASERAGRRREREREKRTLDEILGWDPGEKETDDLQKHPVAPCTKGEMREFGDGKGNAEVVRPIEGAWDRETKRRRRGREAEVQRRRGRKGAGKESERGTSPMKGKDEDRRKSQWPAKVCCPFVTRERVVTPAVGTRNCVVGFSTENEICVRCPVPLPYSTRTASRRIVSAALFSRRAVRDALVSSRGRDTSEDVNERRSPSCCYLALRSWGQPPCAYMHMENNRATSTIRMHNTNQLRQDNYGSTTTRFATCSPIHKEKKKKRKKSMIVALLARTLPIFTKNAALPANKSAFNVVARRTRRVLAGSTKGTIALCVSMPPTPLLLHGCPPPPPRGGWQRRRAPSPPS</sequence>
<accession>A0A151WW64</accession>
<feature type="region of interest" description="Disordered" evidence="1">
    <location>
        <begin position="396"/>
        <end position="417"/>
    </location>
</feature>
<evidence type="ECO:0000256" key="1">
    <source>
        <dbReference type="SAM" id="MobiDB-lite"/>
    </source>
</evidence>
<keyword evidence="3" id="KW-1185">Reference proteome</keyword>
<organism evidence="2 3">
    <name type="scientific">Mycetomoellerius zeteki</name>
    <dbReference type="NCBI Taxonomy" id="64791"/>
    <lineage>
        <taxon>Eukaryota</taxon>
        <taxon>Metazoa</taxon>
        <taxon>Ecdysozoa</taxon>
        <taxon>Arthropoda</taxon>
        <taxon>Hexapoda</taxon>
        <taxon>Insecta</taxon>
        <taxon>Pterygota</taxon>
        <taxon>Neoptera</taxon>
        <taxon>Endopterygota</taxon>
        <taxon>Hymenoptera</taxon>
        <taxon>Apocrita</taxon>
        <taxon>Aculeata</taxon>
        <taxon>Formicoidea</taxon>
        <taxon>Formicidae</taxon>
        <taxon>Myrmicinae</taxon>
        <taxon>Mycetomoellerius</taxon>
    </lineage>
</organism>
<gene>
    <name evidence="2" type="ORF">ALC60_08794</name>
</gene>
<feature type="region of interest" description="Disordered" evidence="1">
    <location>
        <begin position="141"/>
        <end position="181"/>
    </location>
</feature>
<evidence type="ECO:0000313" key="3">
    <source>
        <dbReference type="Proteomes" id="UP000075809"/>
    </source>
</evidence>
<feature type="compositionally biased region" description="Basic residues" evidence="1">
    <location>
        <begin position="407"/>
        <end position="417"/>
    </location>
</feature>
<feature type="compositionally biased region" description="Basic and acidic residues" evidence="1">
    <location>
        <begin position="162"/>
        <end position="181"/>
    </location>
</feature>
<dbReference type="EMBL" id="KQ982691">
    <property type="protein sequence ID" value="KYQ52179.1"/>
    <property type="molecule type" value="Genomic_DNA"/>
</dbReference>